<proteinExistence type="predicted"/>
<keyword evidence="2" id="KW-0472">Membrane</keyword>
<reference evidence="3 4" key="1">
    <citation type="submission" date="2015-01" db="EMBL/GenBank/DDBJ databases">
        <title>The Genome Sequence of Capronia semiimmersa CBS27337.</title>
        <authorList>
            <consortium name="The Broad Institute Genomics Platform"/>
            <person name="Cuomo C."/>
            <person name="de Hoog S."/>
            <person name="Gorbushina A."/>
            <person name="Stielow B."/>
            <person name="Teixiera M."/>
            <person name="Abouelleil A."/>
            <person name="Chapman S.B."/>
            <person name="Priest M."/>
            <person name="Young S.K."/>
            <person name="Wortman J."/>
            <person name="Nusbaum C."/>
            <person name="Birren B."/>
        </authorList>
    </citation>
    <scope>NUCLEOTIDE SEQUENCE [LARGE SCALE GENOMIC DNA]</scope>
    <source>
        <strain evidence="3 4">CBS 27337</strain>
    </source>
</reference>
<organism evidence="3 4">
    <name type="scientific">Phialophora macrospora</name>
    <dbReference type="NCBI Taxonomy" id="1851006"/>
    <lineage>
        <taxon>Eukaryota</taxon>
        <taxon>Fungi</taxon>
        <taxon>Dikarya</taxon>
        <taxon>Ascomycota</taxon>
        <taxon>Pezizomycotina</taxon>
        <taxon>Eurotiomycetes</taxon>
        <taxon>Chaetothyriomycetidae</taxon>
        <taxon>Chaetothyriales</taxon>
        <taxon>Herpotrichiellaceae</taxon>
        <taxon>Phialophora</taxon>
    </lineage>
</organism>
<dbReference type="STRING" id="5601.A0A0D2EBI9"/>
<evidence type="ECO:0000256" key="1">
    <source>
        <dbReference type="SAM" id="MobiDB-lite"/>
    </source>
</evidence>
<dbReference type="EMBL" id="KN846957">
    <property type="protein sequence ID" value="KIW71662.1"/>
    <property type="molecule type" value="Genomic_DNA"/>
</dbReference>
<dbReference type="AlphaFoldDB" id="A0A0D2EBI9"/>
<feature type="region of interest" description="Disordered" evidence="1">
    <location>
        <begin position="175"/>
        <end position="233"/>
    </location>
</feature>
<protein>
    <submittedName>
        <fullName evidence="3">Uncharacterized protein</fullName>
    </submittedName>
</protein>
<accession>A0A0D2EBI9</accession>
<dbReference type="HOGENOM" id="CLU_092550_0_0_1"/>
<evidence type="ECO:0000313" key="4">
    <source>
        <dbReference type="Proteomes" id="UP000054266"/>
    </source>
</evidence>
<name>A0A0D2EBI9_9EURO</name>
<sequence length="233" mass="25531">MTLVSLLRRSLPGSITSGRAQTPAAPVSATSTGSTEGAAKMAGGFATFSRTILLPLFLALALYLILFHALIPLYRRHRARYAQYLPLQTASSLSSHLPTSLQPSSLRDRLSTLFLRLFLPSTWAFRDRFFPGRGRTNSIVSTDDGALFDEESGEAMVGFDVQERNQRRNGLERQVSNMNAATRTVSGQANGGLAVDSNRRLSRDLEEGFRDDSDDESEEGQVVAGRRSTSTRT</sequence>
<feature type="transmembrane region" description="Helical" evidence="2">
    <location>
        <begin position="52"/>
        <end position="74"/>
    </location>
</feature>
<keyword evidence="2" id="KW-1133">Transmembrane helix</keyword>
<feature type="compositionally biased region" description="Basic and acidic residues" evidence="1">
    <location>
        <begin position="197"/>
        <end position="211"/>
    </location>
</feature>
<evidence type="ECO:0000256" key="2">
    <source>
        <dbReference type="SAM" id="Phobius"/>
    </source>
</evidence>
<feature type="region of interest" description="Disordered" evidence="1">
    <location>
        <begin position="14"/>
        <end position="35"/>
    </location>
</feature>
<feature type="compositionally biased region" description="Polar residues" evidence="1">
    <location>
        <begin position="175"/>
        <end position="188"/>
    </location>
</feature>
<evidence type="ECO:0000313" key="3">
    <source>
        <dbReference type="EMBL" id="KIW71662.1"/>
    </source>
</evidence>
<dbReference type="Proteomes" id="UP000054266">
    <property type="component" value="Unassembled WGS sequence"/>
</dbReference>
<keyword evidence="2" id="KW-0812">Transmembrane</keyword>
<keyword evidence="4" id="KW-1185">Reference proteome</keyword>
<gene>
    <name evidence="3" type="ORF">PV04_03801</name>
</gene>